<evidence type="ECO:0000313" key="17">
    <source>
        <dbReference type="Proteomes" id="UP000460718"/>
    </source>
</evidence>
<dbReference type="Proteomes" id="UP000441208">
    <property type="component" value="Unassembled WGS sequence"/>
</dbReference>
<dbReference type="Proteomes" id="UP000433483">
    <property type="component" value="Unassembled WGS sequence"/>
</dbReference>
<dbReference type="EMBL" id="QXGC01002095">
    <property type="protein sequence ID" value="KAE9190897.1"/>
    <property type="molecule type" value="Genomic_DNA"/>
</dbReference>
<keyword evidence="12" id="KW-1185">Reference proteome</keyword>
<dbReference type="AlphaFoldDB" id="A0A6A3E8C7"/>
<evidence type="ECO:0000313" key="5">
    <source>
        <dbReference type="EMBL" id="KAE9108819.1"/>
    </source>
</evidence>
<dbReference type="Proteomes" id="UP000460718">
    <property type="component" value="Unassembled WGS sequence"/>
</dbReference>
<evidence type="ECO:0000313" key="9">
    <source>
        <dbReference type="EMBL" id="KAE9287615.1"/>
    </source>
</evidence>
<evidence type="ECO:0000313" key="6">
    <source>
        <dbReference type="EMBL" id="KAE9184643.1"/>
    </source>
</evidence>
<accession>A0A6A3E8C7</accession>
<reference evidence="11 12" key="1">
    <citation type="submission" date="2018-08" db="EMBL/GenBank/DDBJ databases">
        <title>Genomic investigation of the strawberry pathogen Phytophthora fragariae indicates pathogenicity is determined by transcriptional variation in three key races.</title>
        <authorList>
            <person name="Adams T.M."/>
            <person name="Armitage A.D."/>
            <person name="Sobczyk M.K."/>
            <person name="Bates H.J."/>
            <person name="Dunwell J.M."/>
            <person name="Nellist C.F."/>
            <person name="Harrison R.J."/>
        </authorList>
    </citation>
    <scope>NUCLEOTIDE SEQUENCE [LARGE SCALE GENOMIC DNA]</scope>
    <source>
        <strain evidence="9 13">A4</strain>
        <strain evidence="8 14">BC-1</strain>
        <strain evidence="7 18">BC-23</strain>
        <strain evidence="6 12">NOV-27</strain>
        <strain evidence="5 15">NOV-5</strain>
        <strain evidence="4 16">NOV-71</strain>
        <strain evidence="10 19">NOV-77</strain>
        <strain evidence="1 11">NOV-9</strain>
        <strain evidence="3 20">ONT-3</strain>
        <strain evidence="2 17">SCRP245</strain>
    </source>
</reference>
<dbReference type="EMBL" id="QXGF01001877">
    <property type="protein sequence ID" value="KAE8927280.1"/>
    <property type="molecule type" value="Genomic_DNA"/>
</dbReference>
<evidence type="ECO:0000313" key="3">
    <source>
        <dbReference type="EMBL" id="KAE9080139.1"/>
    </source>
</evidence>
<dbReference type="Proteomes" id="UP000488956">
    <property type="component" value="Unassembled WGS sequence"/>
</dbReference>
<evidence type="ECO:0000313" key="14">
    <source>
        <dbReference type="Proteomes" id="UP000440367"/>
    </source>
</evidence>
<gene>
    <name evidence="9" type="ORF">PF001_g20905</name>
    <name evidence="8" type="ORF">PF002_g23778</name>
    <name evidence="7" type="ORF">PF004_g21763</name>
    <name evidence="6" type="ORF">PF005_g21596</name>
    <name evidence="5" type="ORF">PF006_g20798</name>
    <name evidence="4" type="ORF">PF007_g21677</name>
    <name evidence="10" type="ORF">PF008_g22483</name>
    <name evidence="1" type="ORF">PF009_g22553</name>
    <name evidence="3" type="ORF">PF010_g22494</name>
    <name evidence="2" type="ORF">PF011_g21884</name>
</gene>
<dbReference type="OrthoDB" id="10452243at2759"/>
<evidence type="ECO:0000313" key="2">
    <source>
        <dbReference type="EMBL" id="KAE8981793.1"/>
    </source>
</evidence>
<dbReference type="EMBL" id="QXFX01002149">
    <property type="protein sequence ID" value="KAE9080139.1"/>
    <property type="molecule type" value="Genomic_DNA"/>
</dbReference>
<evidence type="ECO:0008006" key="21">
    <source>
        <dbReference type="Google" id="ProtNLM"/>
    </source>
</evidence>
<evidence type="ECO:0000313" key="19">
    <source>
        <dbReference type="Proteomes" id="UP000486351"/>
    </source>
</evidence>
<dbReference type="EMBL" id="QXGA01001852">
    <property type="protein sequence ID" value="KAE9108819.1"/>
    <property type="molecule type" value="Genomic_DNA"/>
</dbReference>
<dbReference type="EMBL" id="QXGD01002086">
    <property type="protein sequence ID" value="KAE9193871.1"/>
    <property type="molecule type" value="Genomic_DNA"/>
</dbReference>
<dbReference type="Proteomes" id="UP000440367">
    <property type="component" value="Unassembled WGS sequence"/>
</dbReference>
<dbReference type="EMBL" id="QXGE01001845">
    <property type="protein sequence ID" value="KAE9287615.1"/>
    <property type="molecule type" value="Genomic_DNA"/>
</dbReference>
<evidence type="ECO:0000313" key="4">
    <source>
        <dbReference type="EMBL" id="KAE9084013.1"/>
    </source>
</evidence>
<dbReference type="EMBL" id="QXFY01002131">
    <property type="protein sequence ID" value="KAE9302487.1"/>
    <property type="molecule type" value="Genomic_DNA"/>
</dbReference>
<organism evidence="1 11">
    <name type="scientific">Phytophthora fragariae</name>
    <dbReference type="NCBI Taxonomy" id="53985"/>
    <lineage>
        <taxon>Eukaryota</taxon>
        <taxon>Sar</taxon>
        <taxon>Stramenopiles</taxon>
        <taxon>Oomycota</taxon>
        <taxon>Peronosporomycetes</taxon>
        <taxon>Peronosporales</taxon>
        <taxon>Peronosporaceae</taxon>
        <taxon>Phytophthora</taxon>
    </lineage>
</organism>
<dbReference type="Proteomes" id="UP000476176">
    <property type="component" value="Unassembled WGS sequence"/>
</dbReference>
<proteinExistence type="predicted"/>
<evidence type="ECO:0000313" key="8">
    <source>
        <dbReference type="EMBL" id="KAE9193871.1"/>
    </source>
</evidence>
<dbReference type="Proteomes" id="UP000440732">
    <property type="component" value="Unassembled WGS sequence"/>
</dbReference>
<evidence type="ECO:0000313" key="1">
    <source>
        <dbReference type="EMBL" id="KAE8927280.1"/>
    </source>
</evidence>
<evidence type="ECO:0000313" key="11">
    <source>
        <dbReference type="Proteomes" id="UP000429523"/>
    </source>
</evidence>
<evidence type="ECO:0000313" key="7">
    <source>
        <dbReference type="EMBL" id="KAE9190897.1"/>
    </source>
</evidence>
<dbReference type="EMBL" id="QXFZ01001854">
    <property type="protein sequence ID" value="KAE9084013.1"/>
    <property type="molecule type" value="Genomic_DNA"/>
</dbReference>
<dbReference type="Proteomes" id="UP000437068">
    <property type="component" value="Unassembled WGS sequence"/>
</dbReference>
<evidence type="ECO:0000313" key="18">
    <source>
        <dbReference type="Proteomes" id="UP000476176"/>
    </source>
</evidence>
<evidence type="ECO:0000313" key="15">
    <source>
        <dbReference type="Proteomes" id="UP000440732"/>
    </source>
</evidence>
<protein>
    <recommendedName>
        <fullName evidence="21">Protein kinase domain-containing protein</fullName>
    </recommendedName>
</protein>
<evidence type="ECO:0000313" key="13">
    <source>
        <dbReference type="Proteomes" id="UP000437068"/>
    </source>
</evidence>
<evidence type="ECO:0000313" key="10">
    <source>
        <dbReference type="EMBL" id="KAE9302487.1"/>
    </source>
</evidence>
<evidence type="ECO:0000313" key="12">
    <source>
        <dbReference type="Proteomes" id="UP000433483"/>
    </source>
</evidence>
<sequence length="101" mass="11505">MAELKKELGKKLPEEQLHLVQQTFDRVAEFTKMSEVHSSDWMISVNDLIFDDGPVIVGSFGEIRRATWYHDGASQKVVVKQILNEIAGDARGAFTRQLDTW</sequence>
<comment type="caution">
    <text evidence="1">The sequence shown here is derived from an EMBL/GenBank/DDBJ whole genome shotgun (WGS) entry which is preliminary data.</text>
</comment>
<evidence type="ECO:0000313" key="20">
    <source>
        <dbReference type="Proteomes" id="UP000488956"/>
    </source>
</evidence>
<name>A0A6A3E8C7_9STRA</name>
<dbReference type="Proteomes" id="UP000429523">
    <property type="component" value="Unassembled WGS sequence"/>
</dbReference>
<dbReference type="EMBL" id="QXGB01001855">
    <property type="protein sequence ID" value="KAE9184643.1"/>
    <property type="molecule type" value="Genomic_DNA"/>
</dbReference>
<evidence type="ECO:0000313" key="16">
    <source>
        <dbReference type="Proteomes" id="UP000441208"/>
    </source>
</evidence>
<dbReference type="Proteomes" id="UP000486351">
    <property type="component" value="Unassembled WGS sequence"/>
</dbReference>
<dbReference type="EMBL" id="QXFW01002123">
    <property type="protein sequence ID" value="KAE8981793.1"/>
    <property type="molecule type" value="Genomic_DNA"/>
</dbReference>